<sequence>AAMEGNLRIVQLLLECPGIDVNSSGKDGRTPLMEASFNGHLQIVQLLLACSGIEVNAVDEEGWTALMFSSLHRDGTSAEVTRLLLESPGIDVSMKNLNGDSALILAANLFWSSLGKLRTLVGFRGIDLDIRDAQGKNVLMTSIGTGRQDMVEML</sequence>
<dbReference type="PROSITE" id="PS50088">
    <property type="entry name" value="ANK_REPEAT"/>
    <property type="match status" value="1"/>
</dbReference>
<protein>
    <submittedName>
        <fullName evidence="4">Ankyrin</fullName>
    </submittedName>
</protein>
<feature type="non-terminal residue" evidence="4">
    <location>
        <position position="154"/>
    </location>
</feature>
<dbReference type="OrthoDB" id="194358at2759"/>
<reference evidence="4 5" key="1">
    <citation type="journal article" date="2019" name="Nat. Ecol. Evol.">
        <title>Megaphylogeny resolves global patterns of mushroom evolution.</title>
        <authorList>
            <person name="Varga T."/>
            <person name="Krizsan K."/>
            <person name="Foldi C."/>
            <person name="Dima B."/>
            <person name="Sanchez-Garcia M."/>
            <person name="Sanchez-Ramirez S."/>
            <person name="Szollosi G.J."/>
            <person name="Szarkandi J.G."/>
            <person name="Papp V."/>
            <person name="Albert L."/>
            <person name="Andreopoulos W."/>
            <person name="Angelini C."/>
            <person name="Antonin V."/>
            <person name="Barry K.W."/>
            <person name="Bougher N.L."/>
            <person name="Buchanan P."/>
            <person name="Buyck B."/>
            <person name="Bense V."/>
            <person name="Catcheside P."/>
            <person name="Chovatia M."/>
            <person name="Cooper J."/>
            <person name="Damon W."/>
            <person name="Desjardin D."/>
            <person name="Finy P."/>
            <person name="Geml J."/>
            <person name="Haridas S."/>
            <person name="Hughes K."/>
            <person name="Justo A."/>
            <person name="Karasinski D."/>
            <person name="Kautmanova I."/>
            <person name="Kiss B."/>
            <person name="Kocsube S."/>
            <person name="Kotiranta H."/>
            <person name="LaButti K.M."/>
            <person name="Lechner B.E."/>
            <person name="Liimatainen K."/>
            <person name="Lipzen A."/>
            <person name="Lukacs Z."/>
            <person name="Mihaltcheva S."/>
            <person name="Morgado L.N."/>
            <person name="Niskanen T."/>
            <person name="Noordeloos M.E."/>
            <person name="Ohm R.A."/>
            <person name="Ortiz-Santana B."/>
            <person name="Ovrebo C."/>
            <person name="Racz N."/>
            <person name="Riley R."/>
            <person name="Savchenko A."/>
            <person name="Shiryaev A."/>
            <person name="Soop K."/>
            <person name="Spirin V."/>
            <person name="Szebenyi C."/>
            <person name="Tomsovsky M."/>
            <person name="Tulloss R.E."/>
            <person name="Uehling J."/>
            <person name="Grigoriev I.V."/>
            <person name="Vagvolgyi C."/>
            <person name="Papp T."/>
            <person name="Martin F.M."/>
            <person name="Miettinen O."/>
            <person name="Hibbett D.S."/>
            <person name="Nagy L.G."/>
        </authorList>
    </citation>
    <scope>NUCLEOTIDE SEQUENCE [LARGE SCALE GENOMIC DNA]</scope>
    <source>
        <strain evidence="4 5">CBS 121175</strain>
    </source>
</reference>
<dbReference type="SMART" id="SM00248">
    <property type="entry name" value="ANK"/>
    <property type="match status" value="3"/>
</dbReference>
<keyword evidence="2 3" id="KW-0040">ANK repeat</keyword>
<dbReference type="InterPro" id="IPR036770">
    <property type="entry name" value="Ankyrin_rpt-contain_sf"/>
</dbReference>
<keyword evidence="1" id="KW-0677">Repeat</keyword>
<accession>A0A5C3KK53</accession>
<dbReference type="STRING" id="230819.A0A5C3KK53"/>
<evidence type="ECO:0000313" key="5">
    <source>
        <dbReference type="Proteomes" id="UP000307440"/>
    </source>
</evidence>
<gene>
    <name evidence="4" type="ORF">FA15DRAFT_559628</name>
</gene>
<dbReference type="EMBL" id="ML210305">
    <property type="protein sequence ID" value="TFK20297.1"/>
    <property type="molecule type" value="Genomic_DNA"/>
</dbReference>
<dbReference type="Proteomes" id="UP000307440">
    <property type="component" value="Unassembled WGS sequence"/>
</dbReference>
<feature type="non-terminal residue" evidence="4">
    <location>
        <position position="1"/>
    </location>
</feature>
<dbReference type="Gene3D" id="1.25.40.20">
    <property type="entry name" value="Ankyrin repeat-containing domain"/>
    <property type="match status" value="2"/>
</dbReference>
<dbReference type="PANTHER" id="PTHR24173">
    <property type="entry name" value="ANKYRIN REPEAT CONTAINING"/>
    <property type="match status" value="1"/>
</dbReference>
<dbReference type="SUPFAM" id="SSF48403">
    <property type="entry name" value="Ankyrin repeat"/>
    <property type="match status" value="1"/>
</dbReference>
<organism evidence="4 5">
    <name type="scientific">Coprinopsis marcescibilis</name>
    <name type="common">Agaric fungus</name>
    <name type="synonym">Psathyrella marcescibilis</name>
    <dbReference type="NCBI Taxonomy" id="230819"/>
    <lineage>
        <taxon>Eukaryota</taxon>
        <taxon>Fungi</taxon>
        <taxon>Dikarya</taxon>
        <taxon>Basidiomycota</taxon>
        <taxon>Agaricomycotina</taxon>
        <taxon>Agaricomycetes</taxon>
        <taxon>Agaricomycetidae</taxon>
        <taxon>Agaricales</taxon>
        <taxon>Agaricineae</taxon>
        <taxon>Psathyrellaceae</taxon>
        <taxon>Coprinopsis</taxon>
    </lineage>
</organism>
<dbReference type="PANTHER" id="PTHR24173:SF74">
    <property type="entry name" value="ANKYRIN REPEAT DOMAIN-CONTAINING PROTEIN 16"/>
    <property type="match status" value="1"/>
</dbReference>
<evidence type="ECO:0000256" key="2">
    <source>
        <dbReference type="ARBA" id="ARBA00023043"/>
    </source>
</evidence>
<keyword evidence="5" id="KW-1185">Reference proteome</keyword>
<dbReference type="PROSITE" id="PS50297">
    <property type="entry name" value="ANK_REP_REGION"/>
    <property type="match status" value="1"/>
</dbReference>
<evidence type="ECO:0000256" key="3">
    <source>
        <dbReference type="PROSITE-ProRule" id="PRU00023"/>
    </source>
</evidence>
<dbReference type="AlphaFoldDB" id="A0A5C3KK53"/>
<dbReference type="InterPro" id="IPR002110">
    <property type="entry name" value="Ankyrin_rpt"/>
</dbReference>
<evidence type="ECO:0000256" key="1">
    <source>
        <dbReference type="ARBA" id="ARBA00022737"/>
    </source>
</evidence>
<feature type="repeat" description="ANK" evidence="3">
    <location>
        <begin position="27"/>
        <end position="60"/>
    </location>
</feature>
<dbReference type="Pfam" id="PF12796">
    <property type="entry name" value="Ank_2"/>
    <property type="match status" value="1"/>
</dbReference>
<name>A0A5C3KK53_COPMA</name>
<evidence type="ECO:0000313" key="4">
    <source>
        <dbReference type="EMBL" id="TFK20297.1"/>
    </source>
</evidence>
<proteinExistence type="predicted"/>